<name>A0A0S7Y3T7_UNCSA</name>
<dbReference type="Gene3D" id="1.25.10.90">
    <property type="match status" value="1"/>
</dbReference>
<protein>
    <recommendedName>
        <fullName evidence="3">DNA alkylation repair protein</fullName>
    </recommendedName>
</protein>
<sequence>MEIKGERQTPHQAAKRIIAFLGKKADPEKAKQGQRYFKEQVQLFGLSSKDLDFLVKELYRSLKPYWNVNDVIELCDALLPNPYLEAKGSAIGLLAAYKKDFEKDLFLKIEKWLTSNYCDSWAAVDGLCLYILGELILKYPELKERIKKWPHSSNRWIRRAAAVSFIKMARKGKMLDDVYEISKSLFPDDDDLVQKANGWLLRESGKADSSRLESFLLKHGKAIPRTTLRYAIERFDKEKRKHILVVTREGAN</sequence>
<dbReference type="EMBL" id="LIZX01000031">
    <property type="protein sequence ID" value="KPJ69135.1"/>
    <property type="molecule type" value="Genomic_DNA"/>
</dbReference>
<gene>
    <name evidence="1" type="ORF">AMJ44_04560</name>
</gene>
<dbReference type="Pfam" id="PF08713">
    <property type="entry name" value="DNA_alkylation"/>
    <property type="match status" value="1"/>
</dbReference>
<dbReference type="CDD" id="cd06561">
    <property type="entry name" value="AlkD_like"/>
    <property type="match status" value="1"/>
</dbReference>
<proteinExistence type="predicted"/>
<accession>A0A0S7Y3T7</accession>
<dbReference type="InterPro" id="IPR014825">
    <property type="entry name" value="DNA_alkylation"/>
</dbReference>
<dbReference type="SUPFAM" id="SSF48371">
    <property type="entry name" value="ARM repeat"/>
    <property type="match status" value="1"/>
</dbReference>
<evidence type="ECO:0000313" key="2">
    <source>
        <dbReference type="Proteomes" id="UP000051861"/>
    </source>
</evidence>
<organism evidence="1 2">
    <name type="scientific">candidate division WOR-1 bacterium DG_54_3</name>
    <dbReference type="NCBI Taxonomy" id="1703775"/>
    <lineage>
        <taxon>Bacteria</taxon>
        <taxon>Bacillati</taxon>
        <taxon>Saganbacteria</taxon>
    </lineage>
</organism>
<evidence type="ECO:0000313" key="1">
    <source>
        <dbReference type="EMBL" id="KPJ69135.1"/>
    </source>
</evidence>
<dbReference type="PANTHER" id="PTHR34070:SF1">
    <property type="entry name" value="DNA ALKYLATION REPAIR PROTEIN"/>
    <property type="match status" value="1"/>
</dbReference>
<evidence type="ECO:0008006" key="3">
    <source>
        <dbReference type="Google" id="ProtNLM"/>
    </source>
</evidence>
<comment type="caution">
    <text evidence="1">The sequence shown here is derived from an EMBL/GenBank/DDBJ whole genome shotgun (WGS) entry which is preliminary data.</text>
</comment>
<dbReference type="InterPro" id="IPR016024">
    <property type="entry name" value="ARM-type_fold"/>
</dbReference>
<dbReference type="AlphaFoldDB" id="A0A0S7Y3T7"/>
<reference evidence="1 2" key="1">
    <citation type="journal article" date="2015" name="Microbiome">
        <title>Genomic resolution of linkages in carbon, nitrogen, and sulfur cycling among widespread estuary sediment bacteria.</title>
        <authorList>
            <person name="Baker B.J."/>
            <person name="Lazar C.S."/>
            <person name="Teske A.P."/>
            <person name="Dick G.J."/>
        </authorList>
    </citation>
    <scope>NUCLEOTIDE SEQUENCE [LARGE SCALE GENOMIC DNA]</scope>
    <source>
        <strain evidence="1">DG_54_3</strain>
    </source>
</reference>
<dbReference type="Proteomes" id="UP000051861">
    <property type="component" value="Unassembled WGS sequence"/>
</dbReference>
<dbReference type="PANTHER" id="PTHR34070">
    <property type="entry name" value="ARMADILLO-TYPE FOLD"/>
    <property type="match status" value="1"/>
</dbReference>